<evidence type="ECO:0000313" key="1">
    <source>
        <dbReference type="EMBL" id="JAH48394.1"/>
    </source>
</evidence>
<name>A0A0E9T455_ANGAN</name>
<dbReference type="AlphaFoldDB" id="A0A0E9T455"/>
<reference evidence="1" key="2">
    <citation type="journal article" date="2015" name="Fish Shellfish Immunol.">
        <title>Early steps in the European eel (Anguilla anguilla)-Vibrio vulnificus interaction in the gills: Role of the RtxA13 toxin.</title>
        <authorList>
            <person name="Callol A."/>
            <person name="Pajuelo D."/>
            <person name="Ebbesson L."/>
            <person name="Teles M."/>
            <person name="MacKenzie S."/>
            <person name="Amaro C."/>
        </authorList>
    </citation>
    <scope>NUCLEOTIDE SEQUENCE</scope>
</reference>
<reference evidence="1" key="1">
    <citation type="submission" date="2014-11" db="EMBL/GenBank/DDBJ databases">
        <authorList>
            <person name="Amaro Gonzalez C."/>
        </authorList>
    </citation>
    <scope>NUCLEOTIDE SEQUENCE</scope>
</reference>
<accession>A0A0E9T455</accession>
<dbReference type="EMBL" id="GBXM01060183">
    <property type="protein sequence ID" value="JAH48394.1"/>
    <property type="molecule type" value="Transcribed_RNA"/>
</dbReference>
<proteinExistence type="predicted"/>
<sequence>MFLSTVFSVFTLFLSNKLHGC</sequence>
<organism evidence="1">
    <name type="scientific">Anguilla anguilla</name>
    <name type="common">European freshwater eel</name>
    <name type="synonym">Muraena anguilla</name>
    <dbReference type="NCBI Taxonomy" id="7936"/>
    <lineage>
        <taxon>Eukaryota</taxon>
        <taxon>Metazoa</taxon>
        <taxon>Chordata</taxon>
        <taxon>Craniata</taxon>
        <taxon>Vertebrata</taxon>
        <taxon>Euteleostomi</taxon>
        <taxon>Actinopterygii</taxon>
        <taxon>Neopterygii</taxon>
        <taxon>Teleostei</taxon>
        <taxon>Anguilliformes</taxon>
        <taxon>Anguillidae</taxon>
        <taxon>Anguilla</taxon>
    </lineage>
</organism>
<protein>
    <submittedName>
        <fullName evidence="1">Uncharacterized protein</fullName>
    </submittedName>
</protein>